<evidence type="ECO:0000313" key="3">
    <source>
        <dbReference type="EMBL" id="KKS86809.1"/>
    </source>
</evidence>
<name>A0A0G1CMQ7_9BACT</name>
<evidence type="ECO:0000259" key="2">
    <source>
        <dbReference type="Pfam" id="PF00171"/>
    </source>
</evidence>
<dbReference type="SUPFAM" id="SSF53720">
    <property type="entry name" value="ALDH-like"/>
    <property type="match status" value="1"/>
</dbReference>
<organism evidence="3 4">
    <name type="scientific">Candidatus Gottesmanbacteria bacterium GW2011_GWB1_43_11</name>
    <dbReference type="NCBI Taxonomy" id="1618446"/>
    <lineage>
        <taxon>Bacteria</taxon>
        <taxon>Candidatus Gottesmaniibacteriota</taxon>
    </lineage>
</organism>
<evidence type="ECO:0000313" key="4">
    <source>
        <dbReference type="Proteomes" id="UP000034050"/>
    </source>
</evidence>
<protein>
    <submittedName>
        <fullName evidence="3">Aldehyde dehydrogenase</fullName>
    </submittedName>
</protein>
<dbReference type="AlphaFoldDB" id="A0A0G1CMQ7"/>
<dbReference type="PANTHER" id="PTHR43353:SF5">
    <property type="entry name" value="SUCCINATE-SEMIALDEHYDE DEHYDROGENASE, MITOCHONDRIAL"/>
    <property type="match status" value="1"/>
</dbReference>
<sequence length="470" mass="52538">MIYANSLIAGNIVTTKHVQTNFSPVDNIESSQVSLLTQAELSQVFIQAKKIKNREIKSDYSELDNLARYLKNNYLQFINQIIKDAGFTKKDAQDLVDCSIEFCEDYHLHLNEIIKDEMTTSFSFKKGVNHKIRLASTPFGLIAATTPRNTPLITELTVIIHALWSGNVVVLRPSPGVAATVALLIDGLKKSFRSETLARLNIAFSDAKDFVSTSLEYSNLLHYVGSTKYLEGTLVAGIKKGVKVLVDGDGCSLVLVDTTANIEEAAKTCYRGLIRCNGEICISVRVIVVEQSVYEEFSAKFLSLVNKTIVSPPNDNKKSLMGPLFSSAQAENILNVAKKYKLLSGQLNPLSYGQNYISPVVVELKPTDRAFLRESLFGPIVGISSYQGNGWKRWLAENPINLTDVLFSQDEGFIEEFLNISKSPRKVVNADPTVESVFEPWGAFLPSGWNDVSYWYYKYRNYYQLVRESK</sequence>
<dbReference type="Pfam" id="PF00171">
    <property type="entry name" value="Aldedh"/>
    <property type="match status" value="1"/>
</dbReference>
<proteinExistence type="predicted"/>
<dbReference type="InterPro" id="IPR016163">
    <property type="entry name" value="Ald_DH_C"/>
</dbReference>
<dbReference type="EMBL" id="LCFD01000006">
    <property type="protein sequence ID" value="KKS86809.1"/>
    <property type="molecule type" value="Genomic_DNA"/>
</dbReference>
<dbReference type="Proteomes" id="UP000034050">
    <property type="component" value="Unassembled WGS sequence"/>
</dbReference>
<dbReference type="PANTHER" id="PTHR43353">
    <property type="entry name" value="SUCCINATE-SEMIALDEHYDE DEHYDROGENASE, MITOCHONDRIAL"/>
    <property type="match status" value="1"/>
</dbReference>
<evidence type="ECO:0000256" key="1">
    <source>
        <dbReference type="ARBA" id="ARBA00023002"/>
    </source>
</evidence>
<dbReference type="InterPro" id="IPR016161">
    <property type="entry name" value="Ald_DH/histidinol_DH"/>
</dbReference>
<dbReference type="InterPro" id="IPR050740">
    <property type="entry name" value="Aldehyde_DH_Superfamily"/>
</dbReference>
<accession>A0A0G1CMQ7</accession>
<keyword evidence="1" id="KW-0560">Oxidoreductase</keyword>
<dbReference type="GO" id="GO:0016620">
    <property type="term" value="F:oxidoreductase activity, acting on the aldehyde or oxo group of donors, NAD or NADP as acceptor"/>
    <property type="evidence" value="ECO:0007669"/>
    <property type="project" value="InterPro"/>
</dbReference>
<gene>
    <name evidence="3" type="ORF">UV61_C0006G0010</name>
</gene>
<dbReference type="InterPro" id="IPR016162">
    <property type="entry name" value="Ald_DH_N"/>
</dbReference>
<dbReference type="Gene3D" id="3.40.605.10">
    <property type="entry name" value="Aldehyde Dehydrogenase, Chain A, domain 1"/>
    <property type="match status" value="1"/>
</dbReference>
<dbReference type="InterPro" id="IPR015590">
    <property type="entry name" value="Aldehyde_DH_dom"/>
</dbReference>
<comment type="caution">
    <text evidence="3">The sequence shown here is derived from an EMBL/GenBank/DDBJ whole genome shotgun (WGS) entry which is preliminary data.</text>
</comment>
<dbReference type="STRING" id="1618446.UV61_C0006G0010"/>
<dbReference type="Gene3D" id="3.40.309.10">
    <property type="entry name" value="Aldehyde Dehydrogenase, Chain A, domain 2"/>
    <property type="match status" value="1"/>
</dbReference>
<reference evidence="3 4" key="1">
    <citation type="journal article" date="2015" name="Nature">
        <title>rRNA introns, odd ribosomes, and small enigmatic genomes across a large radiation of phyla.</title>
        <authorList>
            <person name="Brown C.T."/>
            <person name="Hug L.A."/>
            <person name="Thomas B.C."/>
            <person name="Sharon I."/>
            <person name="Castelle C.J."/>
            <person name="Singh A."/>
            <person name="Wilkins M.J."/>
            <person name="Williams K.H."/>
            <person name="Banfield J.F."/>
        </authorList>
    </citation>
    <scope>NUCLEOTIDE SEQUENCE [LARGE SCALE GENOMIC DNA]</scope>
</reference>
<feature type="domain" description="Aldehyde dehydrogenase" evidence="2">
    <location>
        <begin position="20"/>
        <end position="464"/>
    </location>
</feature>